<dbReference type="AlphaFoldDB" id="A0A1G1W5M8"/>
<dbReference type="PANTHER" id="PTHR21666:SF270">
    <property type="entry name" value="MUREIN HYDROLASE ACTIVATOR ENVC"/>
    <property type="match status" value="1"/>
</dbReference>
<dbReference type="CDD" id="cd12797">
    <property type="entry name" value="M23_peptidase"/>
    <property type="match status" value="2"/>
</dbReference>
<keyword evidence="2" id="KW-0732">Signal</keyword>
<comment type="caution">
    <text evidence="4">The sequence shown here is derived from an EMBL/GenBank/DDBJ whole genome shotgun (WGS) entry which is preliminary data.</text>
</comment>
<feature type="coiled-coil region" evidence="1">
    <location>
        <begin position="41"/>
        <end position="99"/>
    </location>
</feature>
<evidence type="ECO:0000256" key="1">
    <source>
        <dbReference type="SAM" id="Coils"/>
    </source>
</evidence>
<reference evidence="4 5" key="1">
    <citation type="journal article" date="2016" name="Nat. Commun.">
        <title>Thousands of microbial genomes shed light on interconnected biogeochemical processes in an aquifer system.</title>
        <authorList>
            <person name="Anantharaman K."/>
            <person name="Brown C.T."/>
            <person name="Hug L.A."/>
            <person name="Sharon I."/>
            <person name="Castelle C.J."/>
            <person name="Probst A.J."/>
            <person name="Thomas B.C."/>
            <person name="Singh A."/>
            <person name="Wilkins M.J."/>
            <person name="Karaoz U."/>
            <person name="Brodie E.L."/>
            <person name="Williams K.H."/>
            <person name="Hubbard S.S."/>
            <person name="Banfield J.F."/>
        </authorList>
    </citation>
    <scope>NUCLEOTIDE SEQUENCE [LARGE SCALE GENOMIC DNA]</scope>
</reference>
<feature type="chain" id="PRO_5009581117" description="M23ase beta-sheet core domain-containing protein" evidence="2">
    <location>
        <begin position="24"/>
        <end position="383"/>
    </location>
</feature>
<name>A0A1G1W5M8_9BACT</name>
<dbReference type="InterPro" id="IPR016047">
    <property type="entry name" value="M23ase_b-sheet_dom"/>
</dbReference>
<feature type="domain" description="M23ase beta-sheet core" evidence="3">
    <location>
        <begin position="322"/>
        <end position="383"/>
    </location>
</feature>
<protein>
    <recommendedName>
        <fullName evidence="3">M23ase beta-sheet core domain-containing protein</fullName>
    </recommendedName>
</protein>
<dbReference type="InterPro" id="IPR011055">
    <property type="entry name" value="Dup_hybrid_motif"/>
</dbReference>
<accession>A0A1G1W5M8</accession>
<keyword evidence="1" id="KW-0175">Coiled coil</keyword>
<dbReference type="EMBL" id="MHCP01000030">
    <property type="protein sequence ID" value="OGY22890.1"/>
    <property type="molecule type" value="Genomic_DNA"/>
</dbReference>
<proteinExistence type="predicted"/>
<dbReference type="Gene3D" id="6.10.250.3150">
    <property type="match status" value="1"/>
</dbReference>
<sequence>MLKRYIFVILLTLITILSPNAFAYSVSVSSSGSELPHGSLIDQLNENLRKQEELRRKLSDAQAKEKTLASEISYLENQIELTKLKIEETENRLEQLVGDIGTVSGKLEETKNNLDFSTEVANTRLRQLYMESFSGSLNRFLGSSSFNDFLTKKKYLEAIRNSDLELLHQLDSLKNDYSQQKNELEDKKAKEESLKANLETEKANLSSEESSKNYLLSATKNDERVYQGMLAQVQNEIATIARLLGGGGVRLGPVRRGEYIASQGNTGCSTGSHLHFGLYLSASPNSHVNPLPYLNSGSISWPMTGYTISQYYGQQWSPFIPPHNGIDMYSYYGAPILAAADGVAYLNTDNGCPGVPGITGSVPGKWITIEHYNGWRTVYGHIQ</sequence>
<dbReference type="GO" id="GO:0004222">
    <property type="term" value="F:metalloendopeptidase activity"/>
    <property type="evidence" value="ECO:0007669"/>
    <property type="project" value="TreeGrafter"/>
</dbReference>
<gene>
    <name evidence="4" type="ORF">A2172_03040</name>
</gene>
<dbReference type="SUPFAM" id="SSF51261">
    <property type="entry name" value="Duplicated hybrid motif"/>
    <property type="match status" value="2"/>
</dbReference>
<organism evidence="4 5">
    <name type="scientific">Candidatus Woykebacteria bacterium RBG_13_40_15</name>
    <dbReference type="NCBI Taxonomy" id="1802593"/>
    <lineage>
        <taxon>Bacteria</taxon>
        <taxon>Candidatus Woykeibacteriota</taxon>
    </lineage>
</organism>
<evidence type="ECO:0000313" key="4">
    <source>
        <dbReference type="EMBL" id="OGY22890.1"/>
    </source>
</evidence>
<feature type="signal peptide" evidence="2">
    <location>
        <begin position="1"/>
        <end position="23"/>
    </location>
</feature>
<feature type="coiled-coil region" evidence="1">
    <location>
        <begin position="167"/>
        <end position="208"/>
    </location>
</feature>
<dbReference type="PANTHER" id="PTHR21666">
    <property type="entry name" value="PEPTIDASE-RELATED"/>
    <property type="match status" value="1"/>
</dbReference>
<dbReference type="InterPro" id="IPR050570">
    <property type="entry name" value="Cell_wall_metabolism_enzyme"/>
</dbReference>
<dbReference type="STRING" id="1802593.A2172_03040"/>
<evidence type="ECO:0000313" key="5">
    <source>
        <dbReference type="Proteomes" id="UP000176631"/>
    </source>
</evidence>
<dbReference type="Pfam" id="PF01551">
    <property type="entry name" value="Peptidase_M23"/>
    <property type="match status" value="1"/>
</dbReference>
<evidence type="ECO:0000259" key="3">
    <source>
        <dbReference type="Pfam" id="PF01551"/>
    </source>
</evidence>
<dbReference type="Gene3D" id="2.70.70.10">
    <property type="entry name" value="Glucose Permease (Domain IIA)"/>
    <property type="match status" value="2"/>
</dbReference>
<evidence type="ECO:0000256" key="2">
    <source>
        <dbReference type="SAM" id="SignalP"/>
    </source>
</evidence>
<dbReference type="Proteomes" id="UP000176631">
    <property type="component" value="Unassembled WGS sequence"/>
</dbReference>